<feature type="domain" description="Mce/MlaD" evidence="2">
    <location>
        <begin position="40"/>
        <end position="102"/>
    </location>
</feature>
<keyword evidence="4" id="KW-1185">Reference proteome</keyword>
<organism evidence="3 4">
    <name type="scientific">Tsuneonella aeria</name>
    <dbReference type="NCBI Taxonomy" id="1837929"/>
    <lineage>
        <taxon>Bacteria</taxon>
        <taxon>Pseudomonadati</taxon>
        <taxon>Pseudomonadota</taxon>
        <taxon>Alphaproteobacteria</taxon>
        <taxon>Sphingomonadales</taxon>
        <taxon>Erythrobacteraceae</taxon>
        <taxon>Tsuneonella</taxon>
    </lineage>
</organism>
<evidence type="ECO:0000256" key="1">
    <source>
        <dbReference type="SAM" id="Phobius"/>
    </source>
</evidence>
<feature type="transmembrane region" description="Helical" evidence="1">
    <location>
        <begin position="7"/>
        <end position="29"/>
    </location>
</feature>
<keyword evidence="1" id="KW-0812">Transmembrane</keyword>
<gene>
    <name evidence="3" type="ORF">GRI40_05365</name>
</gene>
<evidence type="ECO:0000313" key="3">
    <source>
        <dbReference type="EMBL" id="MXO74651.1"/>
    </source>
</evidence>
<dbReference type="PANTHER" id="PTHR36698:SF2">
    <property type="entry name" value="MCE_MLAD DOMAIN-CONTAINING PROTEIN"/>
    <property type="match status" value="1"/>
</dbReference>
<protein>
    <submittedName>
        <fullName evidence="3">MCE family protein</fullName>
    </submittedName>
</protein>
<dbReference type="Pfam" id="PF02470">
    <property type="entry name" value="MlaD"/>
    <property type="match status" value="1"/>
</dbReference>
<comment type="caution">
    <text evidence="3">The sequence shown here is derived from an EMBL/GenBank/DDBJ whole genome shotgun (WGS) entry which is preliminary data.</text>
</comment>
<keyword evidence="1" id="KW-0472">Membrane</keyword>
<dbReference type="PANTHER" id="PTHR36698">
    <property type="entry name" value="BLL5892 PROTEIN"/>
    <property type="match status" value="1"/>
</dbReference>
<dbReference type="InterPro" id="IPR003399">
    <property type="entry name" value="Mce/MlaD"/>
</dbReference>
<evidence type="ECO:0000259" key="2">
    <source>
        <dbReference type="Pfam" id="PF02470"/>
    </source>
</evidence>
<accession>A0A6I4TBE1</accession>
<dbReference type="Proteomes" id="UP000439522">
    <property type="component" value="Unassembled WGS sequence"/>
</dbReference>
<dbReference type="EMBL" id="WTZA01000001">
    <property type="protein sequence ID" value="MXO74651.1"/>
    <property type="molecule type" value="Genomic_DNA"/>
</dbReference>
<reference evidence="3 4" key="1">
    <citation type="submission" date="2019-12" db="EMBL/GenBank/DDBJ databases">
        <title>Genomic-based taxomic classification of the family Erythrobacteraceae.</title>
        <authorList>
            <person name="Xu L."/>
        </authorList>
    </citation>
    <scope>NUCLEOTIDE SEQUENCE [LARGE SCALE GENOMIC DNA]</scope>
    <source>
        <strain evidence="3 4">100921-2</strain>
    </source>
</reference>
<keyword evidence="1" id="KW-1133">Transmembrane helix</keyword>
<dbReference type="AlphaFoldDB" id="A0A6I4TBE1"/>
<dbReference type="RefSeq" id="WP_160610388.1">
    <property type="nucleotide sequence ID" value="NZ_WTZA01000001.1"/>
</dbReference>
<name>A0A6I4TBE1_9SPHN</name>
<proteinExistence type="predicted"/>
<sequence length="316" mass="33543">METRANHIWVGAVTLFLLAALAVFIVWLAGINKGAQNDYDIFFQQSVEGLANGSQVSFAGVPAGQVKQIALWEKDPQFVRVRIAVNEEVPILVGTTATIQGSFTGVSTILLDGARSGAPPITCETTACTEGVPIIPPKAGGFSAILSNAPLLLERLATLTERLTVLMSDRNQASIAGILANTNQMTADLSQATPQVQRTMAELQVTLREAAESLDQFEKVMGSTDRLLNQEGQSLAAQLRTTLTSADGAAKSLSATLEDARPAARQLTESTLPAAEATIRDLRETSRSLRAITEKIESQGAGGLIGGQKLPDYEPE</sequence>
<dbReference type="OrthoDB" id="9808689at2"/>
<evidence type="ECO:0000313" key="4">
    <source>
        <dbReference type="Proteomes" id="UP000439522"/>
    </source>
</evidence>